<dbReference type="Pfam" id="PF13426">
    <property type="entry name" value="PAS_9"/>
    <property type="match status" value="2"/>
</dbReference>
<dbReference type="Gene3D" id="3.30.450.40">
    <property type="match status" value="1"/>
</dbReference>
<accession>A0A971S017</accession>
<dbReference type="PROSITE" id="PS50113">
    <property type="entry name" value="PAC"/>
    <property type="match status" value="2"/>
</dbReference>
<dbReference type="PROSITE" id="PS50112">
    <property type="entry name" value="PAS"/>
    <property type="match status" value="1"/>
</dbReference>
<evidence type="ECO:0000259" key="4">
    <source>
        <dbReference type="PROSITE" id="PS50887"/>
    </source>
</evidence>
<evidence type="ECO:0000259" key="2">
    <source>
        <dbReference type="PROSITE" id="PS50112"/>
    </source>
</evidence>
<feature type="domain" description="GGDEF" evidence="4">
    <location>
        <begin position="500"/>
        <end position="633"/>
    </location>
</feature>
<dbReference type="InterPro" id="IPR001610">
    <property type="entry name" value="PAC"/>
</dbReference>
<evidence type="ECO:0000313" key="5">
    <source>
        <dbReference type="EMBL" id="NLW34713.1"/>
    </source>
</evidence>
<evidence type="ECO:0000259" key="3">
    <source>
        <dbReference type="PROSITE" id="PS50113"/>
    </source>
</evidence>
<reference evidence="5" key="1">
    <citation type="journal article" date="2020" name="Biotechnol. Biofuels">
        <title>New insights from the biogas microbiome by comprehensive genome-resolved metagenomics of nearly 1600 species originating from multiple anaerobic digesters.</title>
        <authorList>
            <person name="Campanaro S."/>
            <person name="Treu L."/>
            <person name="Rodriguez-R L.M."/>
            <person name="Kovalovszki A."/>
            <person name="Ziels R.M."/>
            <person name="Maus I."/>
            <person name="Zhu X."/>
            <person name="Kougias P.G."/>
            <person name="Basile A."/>
            <person name="Luo G."/>
            <person name="Schluter A."/>
            <person name="Konstantinidis K.T."/>
            <person name="Angelidaki I."/>
        </authorList>
    </citation>
    <scope>NUCLEOTIDE SEQUENCE</scope>
    <source>
        <strain evidence="5">AS06rmzACSIP_7</strain>
    </source>
</reference>
<dbReference type="CDD" id="cd01949">
    <property type="entry name" value="GGDEF"/>
    <property type="match status" value="1"/>
</dbReference>
<dbReference type="PANTHER" id="PTHR44757">
    <property type="entry name" value="DIGUANYLATE CYCLASE DGCP"/>
    <property type="match status" value="1"/>
</dbReference>
<dbReference type="CDD" id="cd00130">
    <property type="entry name" value="PAS"/>
    <property type="match status" value="2"/>
</dbReference>
<protein>
    <submittedName>
        <fullName evidence="5">Diguanylate cyclase</fullName>
    </submittedName>
</protein>
<dbReference type="SUPFAM" id="SSF55073">
    <property type="entry name" value="Nucleotide cyclase"/>
    <property type="match status" value="1"/>
</dbReference>
<feature type="compositionally biased region" description="Basic and acidic residues" evidence="1">
    <location>
        <begin position="21"/>
        <end position="34"/>
    </location>
</feature>
<dbReference type="InterPro" id="IPR000700">
    <property type="entry name" value="PAS-assoc_C"/>
</dbReference>
<dbReference type="SMART" id="SM00065">
    <property type="entry name" value="GAF"/>
    <property type="match status" value="1"/>
</dbReference>
<organism evidence="5 6">
    <name type="scientific">Syntrophorhabdus aromaticivorans</name>
    <dbReference type="NCBI Taxonomy" id="328301"/>
    <lineage>
        <taxon>Bacteria</taxon>
        <taxon>Pseudomonadati</taxon>
        <taxon>Thermodesulfobacteriota</taxon>
        <taxon>Syntrophorhabdia</taxon>
        <taxon>Syntrophorhabdales</taxon>
        <taxon>Syntrophorhabdaceae</taxon>
        <taxon>Syntrophorhabdus</taxon>
    </lineage>
</organism>
<dbReference type="InterPro" id="IPR052155">
    <property type="entry name" value="Biofilm_reg_signaling"/>
</dbReference>
<reference evidence="5" key="2">
    <citation type="submission" date="2020-01" db="EMBL/GenBank/DDBJ databases">
        <authorList>
            <person name="Campanaro S."/>
        </authorList>
    </citation>
    <scope>NUCLEOTIDE SEQUENCE</scope>
    <source>
        <strain evidence="5">AS06rmzACSIP_7</strain>
    </source>
</reference>
<dbReference type="SMART" id="SM00086">
    <property type="entry name" value="PAC"/>
    <property type="match status" value="2"/>
</dbReference>
<dbReference type="InterPro" id="IPR000014">
    <property type="entry name" value="PAS"/>
</dbReference>
<dbReference type="PANTHER" id="PTHR44757:SF2">
    <property type="entry name" value="BIOFILM ARCHITECTURE MAINTENANCE PROTEIN MBAA"/>
    <property type="match status" value="1"/>
</dbReference>
<name>A0A971S017_9BACT</name>
<feature type="region of interest" description="Disordered" evidence="1">
    <location>
        <begin position="1"/>
        <end position="34"/>
    </location>
</feature>
<dbReference type="Pfam" id="PF00990">
    <property type="entry name" value="GGDEF"/>
    <property type="match status" value="1"/>
</dbReference>
<dbReference type="PROSITE" id="PS50887">
    <property type="entry name" value="GGDEF"/>
    <property type="match status" value="1"/>
</dbReference>
<feature type="domain" description="PAS" evidence="2">
    <location>
        <begin position="345"/>
        <end position="411"/>
    </location>
</feature>
<dbReference type="InterPro" id="IPR029016">
    <property type="entry name" value="GAF-like_dom_sf"/>
</dbReference>
<dbReference type="NCBIfam" id="TIGR00254">
    <property type="entry name" value="GGDEF"/>
    <property type="match status" value="1"/>
</dbReference>
<dbReference type="SMART" id="SM00091">
    <property type="entry name" value="PAS"/>
    <property type="match status" value="2"/>
</dbReference>
<dbReference type="Proteomes" id="UP000777265">
    <property type="component" value="Unassembled WGS sequence"/>
</dbReference>
<proteinExistence type="predicted"/>
<feature type="domain" description="PAC" evidence="3">
    <location>
        <begin position="416"/>
        <end position="468"/>
    </location>
</feature>
<feature type="domain" description="PAC" evidence="3">
    <location>
        <begin position="294"/>
        <end position="344"/>
    </location>
</feature>
<dbReference type="SUPFAM" id="SSF55785">
    <property type="entry name" value="PYP-like sensor domain (PAS domain)"/>
    <property type="match status" value="2"/>
</dbReference>
<dbReference type="NCBIfam" id="TIGR00229">
    <property type="entry name" value="sensory_box"/>
    <property type="match status" value="2"/>
</dbReference>
<dbReference type="FunFam" id="3.30.70.270:FF:000001">
    <property type="entry name" value="Diguanylate cyclase domain protein"/>
    <property type="match status" value="1"/>
</dbReference>
<dbReference type="InterPro" id="IPR029787">
    <property type="entry name" value="Nucleotide_cyclase"/>
</dbReference>
<dbReference type="Gene3D" id="3.30.70.270">
    <property type="match status" value="1"/>
</dbReference>
<dbReference type="AlphaFoldDB" id="A0A971S017"/>
<dbReference type="SUPFAM" id="SSF55781">
    <property type="entry name" value="GAF domain-like"/>
    <property type="match status" value="1"/>
</dbReference>
<dbReference type="InterPro" id="IPR043128">
    <property type="entry name" value="Rev_trsase/Diguanyl_cyclase"/>
</dbReference>
<dbReference type="SMART" id="SM00267">
    <property type="entry name" value="GGDEF"/>
    <property type="match status" value="1"/>
</dbReference>
<sequence>MPASKRLREKPTSLGSAGETGRAERDDRVSERRGHEDTQALLRLILNVSTNFINLPSDMVDGGIDGALKLIADFIHVDRSYVFQLSPSRSEMSNTHEWCARGVESKIQGSRAIPAHDFPWFWEIISGGEVFNATDMSMSGLSLCAKTRKADRRFKDVQSLLVVPIASRGPAMGFIGFDAVRERKTWSEETVSLLGTLGEIFANVLEWKRFEESLREGERRYQTLFECANDAIFFMRETVFVDCNSQALKMFGCTVEQVVGQPVFRLTPPAQPGGTDSRETLLEKIYAALFGYRQFFEWQCCRYDGTPFDAEINLNRIEMADSTFVQAIVRDISQRKETEEALRKSEEKYRTLFEESRDAIYITASNGRILDANQAFQELFGYTREEVLAANAKDSYVSAEEGKTLGELLRKRGYVKDFELRLRKKDDTVMDCLVSVNTKTGEDGRIIKCRGIVRDVTAHKKARETIRHMAYHDLLTGLPNRMLFHDRLNMAMAGAQRNGSSIAVMMLDLDKFKDINDNMGHEAGDILLKTVAQRLDGMLRKSGTVARMGGDEFLLILPDIKGMKAVFAVAERIMDLFRKPLIINGSDVSTTASMGVALYPEDGKEAEALVRHADMAMYHAKAEGGNRYFRYTPGINRN</sequence>
<dbReference type="InterPro" id="IPR035965">
    <property type="entry name" value="PAS-like_dom_sf"/>
</dbReference>
<dbReference type="InterPro" id="IPR003018">
    <property type="entry name" value="GAF"/>
</dbReference>
<comment type="caution">
    <text evidence="5">The sequence shown here is derived from an EMBL/GenBank/DDBJ whole genome shotgun (WGS) entry which is preliminary data.</text>
</comment>
<gene>
    <name evidence="5" type="ORF">GXY80_04420</name>
</gene>
<dbReference type="InterPro" id="IPR000160">
    <property type="entry name" value="GGDEF_dom"/>
</dbReference>
<dbReference type="Gene3D" id="3.30.450.20">
    <property type="entry name" value="PAS domain"/>
    <property type="match status" value="2"/>
</dbReference>
<evidence type="ECO:0000313" key="6">
    <source>
        <dbReference type="Proteomes" id="UP000777265"/>
    </source>
</evidence>
<dbReference type="EMBL" id="JAAYEE010000075">
    <property type="protein sequence ID" value="NLW34713.1"/>
    <property type="molecule type" value="Genomic_DNA"/>
</dbReference>
<dbReference type="GO" id="GO:0003824">
    <property type="term" value="F:catalytic activity"/>
    <property type="evidence" value="ECO:0007669"/>
    <property type="project" value="UniProtKB-ARBA"/>
</dbReference>
<evidence type="ECO:0000256" key="1">
    <source>
        <dbReference type="SAM" id="MobiDB-lite"/>
    </source>
</evidence>